<dbReference type="InterPro" id="IPR001810">
    <property type="entry name" value="F-box_dom"/>
</dbReference>
<keyword evidence="3" id="KW-1185">Reference proteome</keyword>
<evidence type="ECO:0000313" key="3">
    <source>
        <dbReference type="Proteomes" id="UP000626092"/>
    </source>
</evidence>
<evidence type="ECO:0000259" key="1">
    <source>
        <dbReference type="PROSITE" id="PS50181"/>
    </source>
</evidence>
<comment type="caution">
    <text evidence="2">The sequence shown here is derived from an EMBL/GenBank/DDBJ whole genome shotgun (WGS) entry which is preliminary data.</text>
</comment>
<proteinExistence type="predicted"/>
<dbReference type="Pfam" id="PF08268">
    <property type="entry name" value="FBA_3"/>
    <property type="match status" value="1"/>
</dbReference>
<dbReference type="NCBIfam" id="TIGR01640">
    <property type="entry name" value="F_box_assoc_1"/>
    <property type="match status" value="1"/>
</dbReference>
<feature type="domain" description="F-box" evidence="1">
    <location>
        <begin position="31"/>
        <end position="81"/>
    </location>
</feature>
<protein>
    <recommendedName>
        <fullName evidence="1">F-box domain-containing protein</fullName>
    </recommendedName>
</protein>
<accession>A0A834HI30</accession>
<dbReference type="Pfam" id="PF12937">
    <property type="entry name" value="F-box-like"/>
    <property type="match status" value="1"/>
</dbReference>
<dbReference type="SUPFAM" id="SSF81383">
    <property type="entry name" value="F-box domain"/>
    <property type="match status" value="1"/>
</dbReference>
<dbReference type="EMBL" id="WJXA01000001">
    <property type="protein sequence ID" value="KAF7154579.1"/>
    <property type="molecule type" value="Genomic_DNA"/>
</dbReference>
<dbReference type="Gene3D" id="1.20.1280.50">
    <property type="match status" value="1"/>
</dbReference>
<dbReference type="PANTHER" id="PTHR31672:SF13">
    <property type="entry name" value="F-BOX PROTEIN CPR30-LIKE"/>
    <property type="match status" value="1"/>
</dbReference>
<dbReference type="Proteomes" id="UP000626092">
    <property type="component" value="Unassembled WGS sequence"/>
</dbReference>
<evidence type="ECO:0000313" key="2">
    <source>
        <dbReference type="EMBL" id="KAF7154579.1"/>
    </source>
</evidence>
<gene>
    <name evidence="2" type="ORF">RHSIM_Rhsim01G0070300</name>
</gene>
<name>A0A834HI30_RHOSS</name>
<dbReference type="CDD" id="cd22157">
    <property type="entry name" value="F-box_AtFBW1-like"/>
    <property type="match status" value="1"/>
</dbReference>
<sequence length="508" mass="58380">MKRGRKPKGFNTLKVAKEVDQLGKQQNQYLGPSLKDLPKPISFDILLRLSTKRLLVCRCVCKPWRSLISDPEFARLHFERAEAFPLIRSSSRTHISRNLYLIEPPEDNPGFESHFQMKLETKLKVPLRNAELVMNGEGDANVGCSSKGGVKRKRCIKLLPKEHKLNVVNSCNGLLCLSEPSLNYPFMVCNPITGEFINLPIPTQADERSKKFFDSGLGFSPKTNKYIVIRMFDQQKRIHEPIREPITGRELFSGRVAEIHTLGTRSWKRIGCAPCSFLGYNLGFPTYLSGSLHWLLIDINILDYIISFNFDMERFQSVPQPPLNYGKMSLDMSRNMSLGTLRGRLCLCDRSNYGHIDIWMMEEYGVQESWKKAFCIGTKTDHERWLRGLYEPMSYLRSGAILFFHHLSKAVFYFNAKEQFSSLKFLKVRGIKSKFKAIAHIPSFISLKDRVTEDDLEVLNTSRCVGFKLQGETKALFLKEENEDFDSDFGLLSDVEYRDMHCESDYAG</sequence>
<dbReference type="InterPro" id="IPR036047">
    <property type="entry name" value="F-box-like_dom_sf"/>
</dbReference>
<dbReference type="OrthoDB" id="610337at2759"/>
<dbReference type="InterPro" id="IPR050796">
    <property type="entry name" value="SCF_F-box_component"/>
</dbReference>
<reference evidence="2" key="1">
    <citation type="submission" date="2019-11" db="EMBL/GenBank/DDBJ databases">
        <authorList>
            <person name="Liu Y."/>
            <person name="Hou J."/>
            <person name="Li T.-Q."/>
            <person name="Guan C.-H."/>
            <person name="Wu X."/>
            <person name="Wu H.-Z."/>
            <person name="Ling F."/>
            <person name="Zhang R."/>
            <person name="Shi X.-G."/>
            <person name="Ren J.-P."/>
            <person name="Chen E.-F."/>
            <person name="Sun J.-M."/>
        </authorList>
    </citation>
    <scope>NUCLEOTIDE SEQUENCE</scope>
    <source>
        <strain evidence="2">Adult_tree_wgs_1</strain>
        <tissue evidence="2">Leaves</tissue>
    </source>
</reference>
<dbReference type="PROSITE" id="PS50181">
    <property type="entry name" value="FBOX"/>
    <property type="match status" value="1"/>
</dbReference>
<dbReference type="InterPro" id="IPR013187">
    <property type="entry name" value="F-box-assoc_dom_typ3"/>
</dbReference>
<organism evidence="2 3">
    <name type="scientific">Rhododendron simsii</name>
    <name type="common">Sims's rhododendron</name>
    <dbReference type="NCBI Taxonomy" id="118357"/>
    <lineage>
        <taxon>Eukaryota</taxon>
        <taxon>Viridiplantae</taxon>
        <taxon>Streptophyta</taxon>
        <taxon>Embryophyta</taxon>
        <taxon>Tracheophyta</taxon>
        <taxon>Spermatophyta</taxon>
        <taxon>Magnoliopsida</taxon>
        <taxon>eudicotyledons</taxon>
        <taxon>Gunneridae</taxon>
        <taxon>Pentapetalae</taxon>
        <taxon>asterids</taxon>
        <taxon>Ericales</taxon>
        <taxon>Ericaceae</taxon>
        <taxon>Ericoideae</taxon>
        <taxon>Rhodoreae</taxon>
        <taxon>Rhododendron</taxon>
    </lineage>
</organism>
<dbReference type="SMART" id="SM00256">
    <property type="entry name" value="FBOX"/>
    <property type="match status" value="1"/>
</dbReference>
<dbReference type="InterPro" id="IPR017451">
    <property type="entry name" value="F-box-assoc_interact_dom"/>
</dbReference>
<dbReference type="AlphaFoldDB" id="A0A834HI30"/>
<dbReference type="PANTHER" id="PTHR31672">
    <property type="entry name" value="BNACNNG10540D PROTEIN"/>
    <property type="match status" value="1"/>
</dbReference>